<comment type="caution">
    <text evidence="2">The sequence shown here is derived from an EMBL/GenBank/DDBJ whole genome shotgun (WGS) entry which is preliminary data.</text>
</comment>
<sequence>MLQREDFDARIRCLVYSAFILMLAAVLSAYIAAVSLHHVIVLKKEISSIRQELATHKFQLDHLEALTVTKDLSTDWSTSINQINEFLGKRLHQREKWQELKTKLRGRRSLPDQGKGNIEVTTELKTKPYDYCYQT</sequence>
<keyword evidence="1" id="KW-0472">Membrane</keyword>
<accession>A0A401RZ80</accession>
<organism evidence="2 3">
    <name type="scientific">Chiloscyllium punctatum</name>
    <name type="common">Brownbanded bambooshark</name>
    <name type="synonym">Hemiscyllium punctatum</name>
    <dbReference type="NCBI Taxonomy" id="137246"/>
    <lineage>
        <taxon>Eukaryota</taxon>
        <taxon>Metazoa</taxon>
        <taxon>Chordata</taxon>
        <taxon>Craniata</taxon>
        <taxon>Vertebrata</taxon>
        <taxon>Chondrichthyes</taxon>
        <taxon>Elasmobranchii</taxon>
        <taxon>Galeomorphii</taxon>
        <taxon>Galeoidea</taxon>
        <taxon>Orectolobiformes</taxon>
        <taxon>Hemiscylliidae</taxon>
        <taxon>Chiloscyllium</taxon>
    </lineage>
</organism>
<keyword evidence="3" id="KW-1185">Reference proteome</keyword>
<evidence type="ECO:0000256" key="1">
    <source>
        <dbReference type="SAM" id="Phobius"/>
    </source>
</evidence>
<evidence type="ECO:0000313" key="3">
    <source>
        <dbReference type="Proteomes" id="UP000287033"/>
    </source>
</evidence>
<reference evidence="2 3" key="1">
    <citation type="journal article" date="2018" name="Nat. Ecol. Evol.">
        <title>Shark genomes provide insights into elasmobranch evolution and the origin of vertebrates.</title>
        <authorList>
            <person name="Hara Y"/>
            <person name="Yamaguchi K"/>
            <person name="Onimaru K"/>
            <person name="Kadota M"/>
            <person name="Koyanagi M"/>
            <person name="Keeley SD"/>
            <person name="Tatsumi K"/>
            <person name="Tanaka K"/>
            <person name="Motone F"/>
            <person name="Kageyama Y"/>
            <person name="Nozu R"/>
            <person name="Adachi N"/>
            <person name="Nishimura O"/>
            <person name="Nakagawa R"/>
            <person name="Tanegashima C"/>
            <person name="Kiyatake I"/>
            <person name="Matsumoto R"/>
            <person name="Murakumo K"/>
            <person name="Nishida K"/>
            <person name="Terakita A"/>
            <person name="Kuratani S"/>
            <person name="Sato K"/>
            <person name="Hyodo S Kuraku.S."/>
        </authorList>
    </citation>
    <scope>NUCLEOTIDE SEQUENCE [LARGE SCALE GENOMIC DNA]</scope>
</reference>
<gene>
    <name evidence="2" type="ORF">chiPu_0001842</name>
</gene>
<keyword evidence="1" id="KW-1133">Transmembrane helix</keyword>
<dbReference type="AlphaFoldDB" id="A0A401RZ80"/>
<name>A0A401RZ80_CHIPU</name>
<evidence type="ECO:0000313" key="2">
    <source>
        <dbReference type="EMBL" id="GCC23446.1"/>
    </source>
</evidence>
<keyword evidence="1" id="KW-0812">Transmembrane</keyword>
<feature type="transmembrane region" description="Helical" evidence="1">
    <location>
        <begin position="14"/>
        <end position="41"/>
    </location>
</feature>
<protein>
    <submittedName>
        <fullName evidence="2">Uncharacterized protein</fullName>
    </submittedName>
</protein>
<dbReference type="EMBL" id="BEZZ01000030">
    <property type="protein sequence ID" value="GCC23446.1"/>
    <property type="molecule type" value="Genomic_DNA"/>
</dbReference>
<proteinExistence type="predicted"/>
<dbReference type="Proteomes" id="UP000287033">
    <property type="component" value="Unassembled WGS sequence"/>
</dbReference>